<dbReference type="AlphaFoldDB" id="A0AAD6RAV3"/>
<proteinExistence type="predicted"/>
<reference evidence="1" key="1">
    <citation type="journal article" date="2023" name="Mol. Ecol. Resour.">
        <title>Chromosome-level genome assembly of a triploid poplar Populus alba 'Berolinensis'.</title>
        <authorList>
            <person name="Chen S."/>
            <person name="Yu Y."/>
            <person name="Wang X."/>
            <person name="Wang S."/>
            <person name="Zhang T."/>
            <person name="Zhou Y."/>
            <person name="He R."/>
            <person name="Meng N."/>
            <person name="Wang Y."/>
            <person name="Liu W."/>
            <person name="Liu Z."/>
            <person name="Liu J."/>
            <person name="Guo Q."/>
            <person name="Huang H."/>
            <person name="Sederoff R.R."/>
            <person name="Wang G."/>
            <person name="Qu G."/>
            <person name="Chen S."/>
        </authorList>
    </citation>
    <scope>NUCLEOTIDE SEQUENCE</scope>
    <source>
        <strain evidence="1">SC-2020</strain>
    </source>
</reference>
<evidence type="ECO:0000313" key="2">
    <source>
        <dbReference type="Proteomes" id="UP001164929"/>
    </source>
</evidence>
<dbReference type="Proteomes" id="UP001164929">
    <property type="component" value="Chromosome 2"/>
</dbReference>
<sequence>MARHLSLIYSARPPARPPRRGAHFHYHLLPFLSSRLNSSKIHCSILQDALLVACAYCLKSLFV</sequence>
<protein>
    <submittedName>
        <fullName evidence="1">Uncharacterized protein</fullName>
    </submittedName>
</protein>
<dbReference type="EMBL" id="JAQIZT010000002">
    <property type="protein sequence ID" value="KAJ7005489.1"/>
    <property type="molecule type" value="Genomic_DNA"/>
</dbReference>
<evidence type="ECO:0000313" key="1">
    <source>
        <dbReference type="EMBL" id="KAJ7005489.1"/>
    </source>
</evidence>
<name>A0AAD6RAV3_9ROSI</name>
<organism evidence="1 2">
    <name type="scientific">Populus alba x Populus x berolinensis</name>
    <dbReference type="NCBI Taxonomy" id="444605"/>
    <lineage>
        <taxon>Eukaryota</taxon>
        <taxon>Viridiplantae</taxon>
        <taxon>Streptophyta</taxon>
        <taxon>Embryophyta</taxon>
        <taxon>Tracheophyta</taxon>
        <taxon>Spermatophyta</taxon>
        <taxon>Magnoliopsida</taxon>
        <taxon>eudicotyledons</taxon>
        <taxon>Gunneridae</taxon>
        <taxon>Pentapetalae</taxon>
        <taxon>rosids</taxon>
        <taxon>fabids</taxon>
        <taxon>Malpighiales</taxon>
        <taxon>Salicaceae</taxon>
        <taxon>Saliceae</taxon>
        <taxon>Populus</taxon>
    </lineage>
</organism>
<accession>A0AAD6RAV3</accession>
<keyword evidence="2" id="KW-1185">Reference proteome</keyword>
<comment type="caution">
    <text evidence="1">The sequence shown here is derived from an EMBL/GenBank/DDBJ whole genome shotgun (WGS) entry which is preliminary data.</text>
</comment>
<gene>
    <name evidence="1" type="ORF">NC653_004950</name>
</gene>